<dbReference type="InParanoid" id="A0A165FA24"/>
<organism evidence="2 3">
    <name type="scientific">Exidia glandulosa HHB12029</name>
    <dbReference type="NCBI Taxonomy" id="1314781"/>
    <lineage>
        <taxon>Eukaryota</taxon>
        <taxon>Fungi</taxon>
        <taxon>Dikarya</taxon>
        <taxon>Basidiomycota</taxon>
        <taxon>Agaricomycotina</taxon>
        <taxon>Agaricomycetes</taxon>
        <taxon>Auriculariales</taxon>
        <taxon>Exidiaceae</taxon>
        <taxon>Exidia</taxon>
    </lineage>
</organism>
<protein>
    <submittedName>
        <fullName evidence="2">Uncharacterized protein</fullName>
    </submittedName>
</protein>
<gene>
    <name evidence="2" type="ORF">EXIGLDRAFT_172228</name>
</gene>
<keyword evidence="1" id="KW-0812">Transmembrane</keyword>
<keyword evidence="1" id="KW-0472">Membrane</keyword>
<evidence type="ECO:0000256" key="1">
    <source>
        <dbReference type="SAM" id="Phobius"/>
    </source>
</evidence>
<sequence>MLSARVETNSRTSFSPTPLIVIITRLYNAFRCAMVAMSRFIITRNRKGPPKKVEITENNHKKSGRMSRFSSFQLHFSLAIPRLSTRHSHDCAHDDTILTTTFETLHFIRAIFPFSSAVHLCYAACSLFRCM</sequence>
<reference evidence="2 3" key="1">
    <citation type="journal article" date="2016" name="Mol. Biol. Evol.">
        <title>Comparative Genomics of Early-Diverging Mushroom-Forming Fungi Provides Insights into the Origins of Lignocellulose Decay Capabilities.</title>
        <authorList>
            <person name="Nagy L.G."/>
            <person name="Riley R."/>
            <person name="Tritt A."/>
            <person name="Adam C."/>
            <person name="Daum C."/>
            <person name="Floudas D."/>
            <person name="Sun H."/>
            <person name="Yadav J.S."/>
            <person name="Pangilinan J."/>
            <person name="Larsson K.H."/>
            <person name="Matsuura K."/>
            <person name="Barry K."/>
            <person name="Labutti K."/>
            <person name="Kuo R."/>
            <person name="Ohm R.A."/>
            <person name="Bhattacharya S.S."/>
            <person name="Shirouzu T."/>
            <person name="Yoshinaga Y."/>
            <person name="Martin F.M."/>
            <person name="Grigoriev I.V."/>
            <person name="Hibbett D.S."/>
        </authorList>
    </citation>
    <scope>NUCLEOTIDE SEQUENCE [LARGE SCALE GENOMIC DNA]</scope>
    <source>
        <strain evidence="2 3">HHB12029</strain>
    </source>
</reference>
<dbReference type="AlphaFoldDB" id="A0A165FA24"/>
<accession>A0A165FA24</accession>
<name>A0A165FA24_EXIGL</name>
<feature type="transmembrane region" description="Helical" evidence="1">
    <location>
        <begin position="20"/>
        <end position="42"/>
    </location>
</feature>
<dbReference type="EMBL" id="KV426094">
    <property type="protein sequence ID" value="KZV88658.1"/>
    <property type="molecule type" value="Genomic_DNA"/>
</dbReference>
<keyword evidence="1" id="KW-1133">Transmembrane helix</keyword>
<proteinExistence type="predicted"/>
<evidence type="ECO:0000313" key="2">
    <source>
        <dbReference type="EMBL" id="KZV88658.1"/>
    </source>
</evidence>
<keyword evidence="3" id="KW-1185">Reference proteome</keyword>
<evidence type="ECO:0000313" key="3">
    <source>
        <dbReference type="Proteomes" id="UP000077266"/>
    </source>
</evidence>
<dbReference type="Proteomes" id="UP000077266">
    <property type="component" value="Unassembled WGS sequence"/>
</dbReference>